<feature type="compositionally biased region" description="Gly residues" evidence="1">
    <location>
        <begin position="101"/>
        <end position="112"/>
    </location>
</feature>
<dbReference type="Proteomes" id="UP001364211">
    <property type="component" value="Unassembled WGS sequence"/>
</dbReference>
<keyword evidence="3" id="KW-1185">Reference proteome</keyword>
<protein>
    <submittedName>
        <fullName evidence="2">Uncharacterized protein</fullName>
    </submittedName>
</protein>
<proteinExistence type="predicted"/>
<evidence type="ECO:0000313" key="3">
    <source>
        <dbReference type="Proteomes" id="UP001364211"/>
    </source>
</evidence>
<evidence type="ECO:0000313" key="2">
    <source>
        <dbReference type="EMBL" id="MEJ8279793.1"/>
    </source>
</evidence>
<organism evidence="2 3">
    <name type="scientific">Pseudonocardia spirodelae</name>
    <dbReference type="NCBI Taxonomy" id="3133431"/>
    <lineage>
        <taxon>Bacteria</taxon>
        <taxon>Bacillati</taxon>
        <taxon>Actinomycetota</taxon>
        <taxon>Actinomycetes</taxon>
        <taxon>Pseudonocardiales</taxon>
        <taxon>Pseudonocardiaceae</taxon>
        <taxon>Pseudonocardia</taxon>
    </lineage>
</organism>
<accession>A0ABU8T759</accession>
<comment type="caution">
    <text evidence="2">The sequence shown here is derived from an EMBL/GenBank/DDBJ whole genome shotgun (WGS) entry which is preliminary data.</text>
</comment>
<feature type="region of interest" description="Disordered" evidence="1">
    <location>
        <begin position="96"/>
        <end position="130"/>
    </location>
</feature>
<gene>
    <name evidence="2" type="ORF">WJX68_12690</name>
</gene>
<feature type="compositionally biased region" description="Low complexity" evidence="1">
    <location>
        <begin position="113"/>
        <end position="127"/>
    </location>
</feature>
<sequence length="137" mass="13607">MSGTGHGCGHGGVPEDLRATAVALLDRLRAATETVSESLQAAAREPGPGDPGACTACPVCALLAVVRGERSELATRLAEQASGLLALLVAVLEEAAPRPAPGGGGAAHGGAGHAPHGPAGQRPPHGRTVQRIVVRRT</sequence>
<dbReference type="EMBL" id="JBBJUP010000009">
    <property type="protein sequence ID" value="MEJ8279793.1"/>
    <property type="molecule type" value="Genomic_DNA"/>
</dbReference>
<reference evidence="2 3" key="1">
    <citation type="submission" date="2024-03" db="EMBL/GenBank/DDBJ databases">
        <title>Draft genome sequence of Pseudonocardia sp. DW16-2.</title>
        <authorList>
            <person name="Duangmal K."/>
        </authorList>
    </citation>
    <scope>NUCLEOTIDE SEQUENCE [LARGE SCALE GENOMIC DNA]</scope>
    <source>
        <strain evidence="2 3">DW16-2</strain>
    </source>
</reference>
<dbReference type="RefSeq" id="WP_340290096.1">
    <property type="nucleotide sequence ID" value="NZ_JBBJUP010000009.1"/>
</dbReference>
<evidence type="ECO:0000256" key="1">
    <source>
        <dbReference type="SAM" id="MobiDB-lite"/>
    </source>
</evidence>
<name>A0ABU8T759_9PSEU</name>